<keyword evidence="2" id="KW-1185">Reference proteome</keyword>
<sequence>MKSYITLKERLISSTKFGLLLFIFTIIVSCTNQKEVVNQHEIISEPSIQLKIAVLEEINQYTAIENVLYVKTSLQELVEDEKLQFDGLIISKENFDEAAKMEYKNYFKNIQFPVFFLGAENILTSVFHEEELTLEDAKIGDWGPYASGFVSTEDGYTEWSLYLPNNPTPEDKNMNSLARICNVLQKYKEGRDT</sequence>
<dbReference type="PROSITE" id="PS51257">
    <property type="entry name" value="PROKAR_LIPOPROTEIN"/>
    <property type="match status" value="1"/>
</dbReference>
<dbReference type="KEGG" id="plen:EIM92_03345"/>
<accession>A0A3Q8S9A3</accession>
<dbReference type="EMBL" id="CP034248">
    <property type="protein sequence ID" value="AZK45359.1"/>
    <property type="molecule type" value="Genomic_DNA"/>
</dbReference>
<dbReference type="AlphaFoldDB" id="A0A3Q8S9A3"/>
<reference evidence="1 2" key="1">
    <citation type="submission" date="2018-11" db="EMBL/GenBank/DDBJ databases">
        <title>Genome sequencing of Paenibacillus lentus DSM25539(T).</title>
        <authorList>
            <person name="Kook J.-K."/>
            <person name="Park S.-N."/>
            <person name="Lim Y.K."/>
        </authorList>
    </citation>
    <scope>NUCLEOTIDE SEQUENCE [LARGE SCALE GENOMIC DNA]</scope>
    <source>
        <strain evidence="1 2">DSM 25539</strain>
    </source>
</reference>
<gene>
    <name evidence="1" type="ORF">EIM92_03345</name>
</gene>
<protein>
    <recommendedName>
        <fullName evidence="3">Lipoprotein</fullName>
    </recommendedName>
</protein>
<dbReference type="Proteomes" id="UP000273145">
    <property type="component" value="Chromosome"/>
</dbReference>
<proteinExistence type="predicted"/>
<dbReference type="RefSeq" id="WP_125081478.1">
    <property type="nucleotide sequence ID" value="NZ_CP034248.1"/>
</dbReference>
<dbReference type="OrthoDB" id="2617178at2"/>
<evidence type="ECO:0000313" key="1">
    <source>
        <dbReference type="EMBL" id="AZK45359.1"/>
    </source>
</evidence>
<organism evidence="1 2">
    <name type="scientific">Paenibacillus lentus</name>
    <dbReference type="NCBI Taxonomy" id="1338368"/>
    <lineage>
        <taxon>Bacteria</taxon>
        <taxon>Bacillati</taxon>
        <taxon>Bacillota</taxon>
        <taxon>Bacilli</taxon>
        <taxon>Bacillales</taxon>
        <taxon>Paenibacillaceae</taxon>
        <taxon>Paenibacillus</taxon>
    </lineage>
</organism>
<evidence type="ECO:0000313" key="2">
    <source>
        <dbReference type="Proteomes" id="UP000273145"/>
    </source>
</evidence>
<evidence type="ECO:0008006" key="3">
    <source>
        <dbReference type="Google" id="ProtNLM"/>
    </source>
</evidence>
<name>A0A3Q8S9A3_9BACL</name>